<dbReference type="InterPro" id="IPR005471">
    <property type="entry name" value="Tscrpt_reg_IclR_N"/>
</dbReference>
<accession>A0ABU2B9N0</accession>
<gene>
    <name evidence="2" type="ORF">J2S37_001853</name>
</gene>
<keyword evidence="3" id="KW-1185">Reference proteome</keyword>
<dbReference type="Pfam" id="PF09339">
    <property type="entry name" value="HTH_IclR"/>
    <property type="match status" value="1"/>
</dbReference>
<dbReference type="Proteomes" id="UP001183619">
    <property type="component" value="Unassembled WGS sequence"/>
</dbReference>
<name>A0ABU2B9N0_9CORY</name>
<sequence>MTNNGQLKPATDLFPEAFRLSHKQRIVLDVLATYREGARVTDIADHLGMHINTARRHLDELVEKGAVHTMSAPSSGRGRPSLIYKARVPDNRIVANEYLSLIQVLGQHLDATDSETIQNLGQQWAKKMAASYSSGLEGVSEGEEYEFEDLVANLTRMGFDPEVCTGANGEVSVCMHSCPFIDDSGSPGEAICDLHRGMMLYHTSRSGLEARLLPLKTGGSCVLEIHQPDPHTTVADHALYDIDTECENAS</sequence>
<dbReference type="RefSeq" id="WP_277105525.1">
    <property type="nucleotide sequence ID" value="NZ_BAAAJS010000078.1"/>
</dbReference>
<comment type="caution">
    <text evidence="2">The sequence shown here is derived from an EMBL/GenBank/DDBJ whole genome shotgun (WGS) entry which is preliminary data.</text>
</comment>
<evidence type="ECO:0000313" key="3">
    <source>
        <dbReference type="Proteomes" id="UP001183619"/>
    </source>
</evidence>
<proteinExistence type="predicted"/>
<dbReference type="InterPro" id="IPR036388">
    <property type="entry name" value="WH-like_DNA-bd_sf"/>
</dbReference>
<dbReference type="InterPro" id="IPR036390">
    <property type="entry name" value="WH_DNA-bd_sf"/>
</dbReference>
<dbReference type="EMBL" id="JAVDYF010000001">
    <property type="protein sequence ID" value="MDR7355315.1"/>
    <property type="molecule type" value="Genomic_DNA"/>
</dbReference>
<protein>
    <submittedName>
        <fullName evidence="2">ArsR family transcriptional regulator</fullName>
    </submittedName>
</protein>
<organism evidence="2 3">
    <name type="scientific">Corynebacterium felinum</name>
    <dbReference type="NCBI Taxonomy" id="131318"/>
    <lineage>
        <taxon>Bacteria</taxon>
        <taxon>Bacillati</taxon>
        <taxon>Actinomycetota</taxon>
        <taxon>Actinomycetes</taxon>
        <taxon>Mycobacteriales</taxon>
        <taxon>Corynebacteriaceae</taxon>
        <taxon>Corynebacterium</taxon>
    </lineage>
</organism>
<reference evidence="2 3" key="1">
    <citation type="submission" date="2023-07" db="EMBL/GenBank/DDBJ databases">
        <title>Sequencing the genomes of 1000 actinobacteria strains.</title>
        <authorList>
            <person name="Klenk H.-P."/>
        </authorList>
    </citation>
    <scope>NUCLEOTIDE SEQUENCE [LARGE SCALE GENOMIC DNA]</scope>
    <source>
        <strain evidence="2 3">DSM 44508</strain>
    </source>
</reference>
<evidence type="ECO:0000259" key="1">
    <source>
        <dbReference type="Pfam" id="PF09339"/>
    </source>
</evidence>
<dbReference type="Gene3D" id="1.10.10.10">
    <property type="entry name" value="Winged helix-like DNA-binding domain superfamily/Winged helix DNA-binding domain"/>
    <property type="match status" value="1"/>
</dbReference>
<dbReference type="SUPFAM" id="SSF46785">
    <property type="entry name" value="Winged helix' DNA-binding domain"/>
    <property type="match status" value="1"/>
</dbReference>
<evidence type="ECO:0000313" key="2">
    <source>
        <dbReference type="EMBL" id="MDR7355315.1"/>
    </source>
</evidence>
<feature type="domain" description="HTH iclR-type" evidence="1">
    <location>
        <begin position="27"/>
        <end position="68"/>
    </location>
</feature>